<dbReference type="InterPro" id="IPR013783">
    <property type="entry name" value="Ig-like_fold"/>
</dbReference>
<dbReference type="GO" id="GO:0007166">
    <property type="term" value="P:cell surface receptor signaling pathway"/>
    <property type="evidence" value="ECO:0007669"/>
    <property type="project" value="TreeGrafter"/>
</dbReference>
<dbReference type="AlphaFoldDB" id="A0A3Q2D5Y9"/>
<dbReference type="GO" id="GO:0002376">
    <property type="term" value="P:immune system process"/>
    <property type="evidence" value="ECO:0007669"/>
    <property type="project" value="UniProtKB-KW"/>
</dbReference>
<evidence type="ECO:0000256" key="2">
    <source>
        <dbReference type="ARBA" id="ARBA00022859"/>
    </source>
</evidence>
<dbReference type="InterPro" id="IPR007110">
    <property type="entry name" value="Ig-like_dom"/>
</dbReference>
<sequence length="148" mass="16577">LFKQLICTVTATVLDQVHQDPPELFCMTEDKPRINCKHEIQDYNRILWYKQSKDHRMQFLGYMNVKDSYPENGVKVTITGKATKGETCTLTLEGVDLSSSGVYFCAASHHSAACHCFSVQKPPNRFGSSDAKSLLIIAATLFLPNQTC</sequence>
<evidence type="ECO:0000259" key="3">
    <source>
        <dbReference type="PROSITE" id="PS50835"/>
    </source>
</evidence>
<dbReference type="OMA" id="RINCKHE"/>
<dbReference type="Ensembl" id="ENSCVAT00000030887.1">
    <property type="protein sequence ID" value="ENSCVAP00000013857.1"/>
    <property type="gene ID" value="ENSCVAG00000016398.1"/>
</dbReference>
<accession>A0A3Q2D5Y9</accession>
<dbReference type="PANTHER" id="PTHR23268:SF102">
    <property type="entry name" value="IMMUNOGLOBULIN V-SET DOMAIN-CONTAINING PROTEIN"/>
    <property type="match status" value="1"/>
</dbReference>
<keyword evidence="2" id="KW-0391">Immunity</keyword>
<keyword evidence="5" id="KW-1185">Reference proteome</keyword>
<dbReference type="Gene3D" id="2.60.40.10">
    <property type="entry name" value="Immunoglobulins"/>
    <property type="match status" value="1"/>
</dbReference>
<dbReference type="Pfam" id="PF07686">
    <property type="entry name" value="V-set"/>
    <property type="match status" value="1"/>
</dbReference>
<dbReference type="InterPro" id="IPR050413">
    <property type="entry name" value="TCR_beta_variable"/>
</dbReference>
<protein>
    <recommendedName>
        <fullName evidence="3">Ig-like domain-containing protein</fullName>
    </recommendedName>
</protein>
<proteinExistence type="predicted"/>
<dbReference type="GeneTree" id="ENSGT00940000177356"/>
<dbReference type="Proteomes" id="UP000265020">
    <property type="component" value="Unassembled WGS sequence"/>
</dbReference>
<organism evidence="4 5">
    <name type="scientific">Cyprinodon variegatus</name>
    <name type="common">Sheepshead minnow</name>
    <dbReference type="NCBI Taxonomy" id="28743"/>
    <lineage>
        <taxon>Eukaryota</taxon>
        <taxon>Metazoa</taxon>
        <taxon>Chordata</taxon>
        <taxon>Craniata</taxon>
        <taxon>Vertebrata</taxon>
        <taxon>Euteleostomi</taxon>
        <taxon>Actinopterygii</taxon>
        <taxon>Neopterygii</taxon>
        <taxon>Teleostei</taxon>
        <taxon>Neoteleostei</taxon>
        <taxon>Acanthomorphata</taxon>
        <taxon>Ovalentaria</taxon>
        <taxon>Atherinomorphae</taxon>
        <taxon>Cyprinodontiformes</taxon>
        <taxon>Cyprinodontidae</taxon>
        <taxon>Cyprinodon</taxon>
    </lineage>
</organism>
<feature type="domain" description="Ig-like" evidence="3">
    <location>
        <begin position="1"/>
        <end position="109"/>
    </location>
</feature>
<keyword evidence="1" id="KW-0732">Signal</keyword>
<dbReference type="GO" id="GO:0005886">
    <property type="term" value="C:plasma membrane"/>
    <property type="evidence" value="ECO:0007669"/>
    <property type="project" value="TreeGrafter"/>
</dbReference>
<dbReference type="InterPro" id="IPR036179">
    <property type="entry name" value="Ig-like_dom_sf"/>
</dbReference>
<dbReference type="SUPFAM" id="SSF48726">
    <property type="entry name" value="Immunoglobulin"/>
    <property type="match status" value="1"/>
</dbReference>
<dbReference type="PROSITE" id="PS50835">
    <property type="entry name" value="IG_LIKE"/>
    <property type="match status" value="1"/>
</dbReference>
<name>A0A3Q2D5Y9_CYPVA</name>
<dbReference type="InterPro" id="IPR013106">
    <property type="entry name" value="Ig_V-set"/>
</dbReference>
<evidence type="ECO:0000313" key="4">
    <source>
        <dbReference type="Ensembl" id="ENSCVAP00000013857.1"/>
    </source>
</evidence>
<dbReference type="PANTHER" id="PTHR23268">
    <property type="entry name" value="T-CELL RECEPTOR BETA CHAIN"/>
    <property type="match status" value="1"/>
</dbReference>
<reference evidence="4" key="1">
    <citation type="submission" date="2025-08" db="UniProtKB">
        <authorList>
            <consortium name="Ensembl"/>
        </authorList>
    </citation>
    <scope>IDENTIFICATION</scope>
</reference>
<evidence type="ECO:0000313" key="5">
    <source>
        <dbReference type="Proteomes" id="UP000265020"/>
    </source>
</evidence>
<evidence type="ECO:0000256" key="1">
    <source>
        <dbReference type="ARBA" id="ARBA00022729"/>
    </source>
</evidence>
<reference evidence="4" key="2">
    <citation type="submission" date="2025-09" db="UniProtKB">
        <authorList>
            <consortium name="Ensembl"/>
        </authorList>
    </citation>
    <scope>IDENTIFICATION</scope>
</reference>